<evidence type="ECO:0000256" key="7">
    <source>
        <dbReference type="ARBA" id="ARBA00022723"/>
    </source>
</evidence>
<evidence type="ECO:0000256" key="4">
    <source>
        <dbReference type="ARBA" id="ARBA00004406"/>
    </source>
</evidence>
<dbReference type="GO" id="GO:0020037">
    <property type="term" value="F:heme binding"/>
    <property type="evidence" value="ECO:0007669"/>
    <property type="project" value="InterPro"/>
</dbReference>
<keyword evidence="8" id="KW-0256">Endoplasmic reticulum</keyword>
<comment type="subcellular location">
    <subcellularLocation>
        <location evidence="4">Endoplasmic reticulum membrane</location>
        <topology evidence="4">Peripheral membrane protein</topology>
    </subcellularLocation>
    <subcellularLocation>
        <location evidence="3">Microsome membrane</location>
        <topology evidence="3">Peripheral membrane protein</topology>
    </subcellularLocation>
</comment>
<dbReference type="GO" id="GO:0004497">
    <property type="term" value="F:monooxygenase activity"/>
    <property type="evidence" value="ECO:0007669"/>
    <property type="project" value="UniProtKB-KW"/>
</dbReference>
<comment type="cofactor">
    <cofactor evidence="1 14">
        <name>heme</name>
        <dbReference type="ChEBI" id="CHEBI:30413"/>
    </cofactor>
</comment>
<evidence type="ECO:0000256" key="5">
    <source>
        <dbReference type="ARBA" id="ARBA00010617"/>
    </source>
</evidence>
<dbReference type="Proteomes" id="UP001151699">
    <property type="component" value="Chromosome B"/>
</dbReference>
<evidence type="ECO:0000256" key="15">
    <source>
        <dbReference type="RuleBase" id="RU000461"/>
    </source>
</evidence>
<keyword evidence="11 14" id="KW-0408">Iron</keyword>
<dbReference type="GO" id="GO:0016705">
    <property type="term" value="F:oxidoreductase activity, acting on paired donors, with incorporation or reduction of molecular oxygen"/>
    <property type="evidence" value="ECO:0007669"/>
    <property type="project" value="InterPro"/>
</dbReference>
<evidence type="ECO:0000256" key="6">
    <source>
        <dbReference type="ARBA" id="ARBA00022617"/>
    </source>
</evidence>
<keyword evidence="12 15" id="KW-0503">Monooxygenase</keyword>
<evidence type="ECO:0000256" key="11">
    <source>
        <dbReference type="ARBA" id="ARBA00023004"/>
    </source>
</evidence>
<keyword evidence="6 14" id="KW-0349">Heme</keyword>
<accession>A0A9Q0N0J6</accession>
<dbReference type="PROSITE" id="PS00086">
    <property type="entry name" value="CYTOCHROME_P450"/>
    <property type="match status" value="1"/>
</dbReference>
<protein>
    <submittedName>
        <fullName evidence="16">Cytochrome P450 9e2</fullName>
    </submittedName>
</protein>
<organism evidence="16 17">
    <name type="scientific">Pseudolycoriella hygida</name>
    <dbReference type="NCBI Taxonomy" id="35572"/>
    <lineage>
        <taxon>Eukaryota</taxon>
        <taxon>Metazoa</taxon>
        <taxon>Ecdysozoa</taxon>
        <taxon>Arthropoda</taxon>
        <taxon>Hexapoda</taxon>
        <taxon>Insecta</taxon>
        <taxon>Pterygota</taxon>
        <taxon>Neoptera</taxon>
        <taxon>Endopterygota</taxon>
        <taxon>Diptera</taxon>
        <taxon>Nematocera</taxon>
        <taxon>Sciaroidea</taxon>
        <taxon>Sciaridae</taxon>
        <taxon>Pseudolycoriella</taxon>
    </lineage>
</organism>
<evidence type="ECO:0000256" key="8">
    <source>
        <dbReference type="ARBA" id="ARBA00022824"/>
    </source>
</evidence>
<evidence type="ECO:0000313" key="16">
    <source>
        <dbReference type="EMBL" id="KAJ6640976.1"/>
    </source>
</evidence>
<reference evidence="16" key="1">
    <citation type="submission" date="2022-07" db="EMBL/GenBank/DDBJ databases">
        <authorList>
            <person name="Trinca V."/>
            <person name="Uliana J.V.C."/>
            <person name="Torres T.T."/>
            <person name="Ward R.J."/>
            <person name="Monesi N."/>
        </authorList>
    </citation>
    <scope>NUCLEOTIDE SEQUENCE</scope>
    <source>
        <strain evidence="16">HSMRA1968</strain>
        <tissue evidence="16">Whole embryos</tissue>
    </source>
</reference>
<dbReference type="FunFam" id="1.10.630.10:FF:000042">
    <property type="entry name" value="Cytochrome P450"/>
    <property type="match status" value="1"/>
</dbReference>
<proteinExistence type="inferred from homology"/>
<evidence type="ECO:0000256" key="12">
    <source>
        <dbReference type="ARBA" id="ARBA00023033"/>
    </source>
</evidence>
<dbReference type="OrthoDB" id="2789670at2759"/>
<dbReference type="InterPro" id="IPR002401">
    <property type="entry name" value="Cyt_P450_E_grp-I"/>
</dbReference>
<sequence length="532" mass="61267">MMLLIAIAAVALFLFYKYLARNHDFFKKIGVKSMKPFFLLGNTGSILLKRISMGNGILWLYNAFPNEKITGFFDFLTPVFMIRDPELIKRLAIKEFDHFQDHKSLIDSDADPILGNILTALKGQKWKSMRSTLSPAFTGKKMRLMFELIDECSGQVVNYFLKQNASDEGTKSVDMKDLFSRFTNDVVATCAFGIKVDSQENKDNEFFKMAREVMNGPKLKSFFKLFLFRTFPKLSAKFKVRLMSERLTTFFNSLILDTMAERERKQIFRPDMINIIMQVRKGSLNKEGLEEKNDSNEGFATVTEFSSKTDSKNEWSDDELVAQCLLFFLAGFETSSNLLSFLGNELALNPEIQEKLCREIDETVECMKNEKLTYELLNSLKYLDQVISECLRKWPPAMITDRICNKEITVIVDGQAITMKERQQFWIPIYGLHMDPKYFPDPERFNPERYNEENVANIVPGSYVPFGIGPRNCIGSRFALLQIKAVVFHLMKSFTFEICEKTTVPLAMGRFTVLPDKGIHLELRKRNNAPSS</sequence>
<gene>
    <name evidence="16" type="primary">CYP9E2_7</name>
    <name evidence="16" type="ORF">Bhyg_05909</name>
</gene>
<dbReference type="PRINTS" id="PR00385">
    <property type="entry name" value="P450"/>
</dbReference>
<evidence type="ECO:0000256" key="14">
    <source>
        <dbReference type="PIRSR" id="PIRSR602401-1"/>
    </source>
</evidence>
<evidence type="ECO:0000256" key="9">
    <source>
        <dbReference type="ARBA" id="ARBA00022848"/>
    </source>
</evidence>
<dbReference type="EMBL" id="WJQU01000002">
    <property type="protein sequence ID" value="KAJ6640976.1"/>
    <property type="molecule type" value="Genomic_DNA"/>
</dbReference>
<dbReference type="AlphaFoldDB" id="A0A9Q0N0J6"/>
<comment type="function">
    <text evidence="2">May be involved in the metabolism of insect hormones and in the breakdown of synthetic insecticides.</text>
</comment>
<comment type="caution">
    <text evidence="16">The sequence shown here is derived from an EMBL/GenBank/DDBJ whole genome shotgun (WGS) entry which is preliminary data.</text>
</comment>
<keyword evidence="9" id="KW-0492">Microsome</keyword>
<evidence type="ECO:0000256" key="13">
    <source>
        <dbReference type="ARBA" id="ARBA00023136"/>
    </source>
</evidence>
<dbReference type="InterPro" id="IPR050476">
    <property type="entry name" value="Insect_CytP450_Detox"/>
</dbReference>
<keyword evidence="17" id="KW-1185">Reference proteome</keyword>
<dbReference type="PANTHER" id="PTHR24292:SF54">
    <property type="entry name" value="CYP9F3-RELATED"/>
    <property type="match status" value="1"/>
</dbReference>
<dbReference type="InterPro" id="IPR017972">
    <property type="entry name" value="Cyt_P450_CS"/>
</dbReference>
<keyword evidence="13" id="KW-0472">Membrane</keyword>
<evidence type="ECO:0000256" key="3">
    <source>
        <dbReference type="ARBA" id="ARBA00004174"/>
    </source>
</evidence>
<name>A0A9Q0N0J6_9DIPT</name>
<dbReference type="Pfam" id="PF00067">
    <property type="entry name" value="p450"/>
    <property type="match status" value="1"/>
</dbReference>
<dbReference type="CDD" id="cd11056">
    <property type="entry name" value="CYP6-like"/>
    <property type="match status" value="1"/>
</dbReference>
<keyword evidence="7 14" id="KW-0479">Metal-binding</keyword>
<dbReference type="GO" id="GO:0005506">
    <property type="term" value="F:iron ion binding"/>
    <property type="evidence" value="ECO:0007669"/>
    <property type="project" value="InterPro"/>
</dbReference>
<dbReference type="PRINTS" id="PR00463">
    <property type="entry name" value="EP450I"/>
</dbReference>
<dbReference type="Gene3D" id="1.10.630.10">
    <property type="entry name" value="Cytochrome P450"/>
    <property type="match status" value="1"/>
</dbReference>
<dbReference type="SUPFAM" id="SSF48264">
    <property type="entry name" value="Cytochrome P450"/>
    <property type="match status" value="1"/>
</dbReference>
<evidence type="ECO:0000256" key="2">
    <source>
        <dbReference type="ARBA" id="ARBA00003690"/>
    </source>
</evidence>
<keyword evidence="10 15" id="KW-0560">Oxidoreductase</keyword>
<dbReference type="InterPro" id="IPR001128">
    <property type="entry name" value="Cyt_P450"/>
</dbReference>
<evidence type="ECO:0000313" key="17">
    <source>
        <dbReference type="Proteomes" id="UP001151699"/>
    </source>
</evidence>
<dbReference type="PANTHER" id="PTHR24292">
    <property type="entry name" value="CYTOCHROME P450"/>
    <property type="match status" value="1"/>
</dbReference>
<feature type="binding site" description="axial binding residue" evidence="14">
    <location>
        <position position="473"/>
    </location>
    <ligand>
        <name>heme</name>
        <dbReference type="ChEBI" id="CHEBI:30413"/>
    </ligand>
    <ligandPart>
        <name>Fe</name>
        <dbReference type="ChEBI" id="CHEBI:18248"/>
    </ligandPart>
</feature>
<evidence type="ECO:0000256" key="1">
    <source>
        <dbReference type="ARBA" id="ARBA00001971"/>
    </source>
</evidence>
<dbReference type="GO" id="GO:0005789">
    <property type="term" value="C:endoplasmic reticulum membrane"/>
    <property type="evidence" value="ECO:0007669"/>
    <property type="project" value="UniProtKB-SubCell"/>
</dbReference>
<comment type="similarity">
    <text evidence="5 15">Belongs to the cytochrome P450 family.</text>
</comment>
<evidence type="ECO:0000256" key="10">
    <source>
        <dbReference type="ARBA" id="ARBA00023002"/>
    </source>
</evidence>
<dbReference type="InterPro" id="IPR036396">
    <property type="entry name" value="Cyt_P450_sf"/>
</dbReference>